<dbReference type="AlphaFoldDB" id="A0ABD2Q8Q5"/>
<dbReference type="Proteomes" id="UP001626550">
    <property type="component" value="Unassembled WGS sequence"/>
</dbReference>
<evidence type="ECO:0000313" key="4">
    <source>
        <dbReference type="Proteomes" id="UP001626550"/>
    </source>
</evidence>
<evidence type="ECO:0000256" key="1">
    <source>
        <dbReference type="SAM" id="MobiDB-lite"/>
    </source>
</evidence>
<feature type="compositionally biased region" description="Polar residues" evidence="1">
    <location>
        <begin position="8"/>
        <end position="23"/>
    </location>
</feature>
<feature type="compositionally biased region" description="Basic and acidic residues" evidence="1">
    <location>
        <begin position="378"/>
        <end position="393"/>
    </location>
</feature>
<feature type="region of interest" description="Disordered" evidence="1">
    <location>
        <begin position="1"/>
        <end position="56"/>
    </location>
</feature>
<evidence type="ECO:0000313" key="3">
    <source>
        <dbReference type="EMBL" id="KAL3315944.1"/>
    </source>
</evidence>
<dbReference type="InterPro" id="IPR057376">
    <property type="entry name" value="PH_trem"/>
</dbReference>
<dbReference type="EMBL" id="JBJKFK010000634">
    <property type="protein sequence ID" value="KAL3315944.1"/>
    <property type="molecule type" value="Genomic_DNA"/>
</dbReference>
<name>A0ABD2Q8Q5_9PLAT</name>
<reference evidence="3 4" key="1">
    <citation type="submission" date="2024-11" db="EMBL/GenBank/DDBJ databases">
        <title>Adaptive evolution of stress response genes in parasites aligns with host niche diversity.</title>
        <authorList>
            <person name="Hahn C."/>
            <person name="Resl P."/>
        </authorList>
    </citation>
    <scope>NUCLEOTIDE SEQUENCE [LARGE SCALE GENOMIC DNA]</scope>
    <source>
        <strain evidence="3">EGGRZ-B1_66</strain>
        <tissue evidence="3">Body</tissue>
    </source>
</reference>
<proteinExistence type="predicted"/>
<feature type="region of interest" description="Disordered" evidence="1">
    <location>
        <begin position="186"/>
        <end position="287"/>
    </location>
</feature>
<comment type="caution">
    <text evidence="3">The sequence shown here is derived from an EMBL/GenBank/DDBJ whole genome shotgun (WGS) entry which is preliminary data.</text>
</comment>
<feature type="domain" description="Trematode PH-like" evidence="2">
    <location>
        <begin position="52"/>
        <end position="179"/>
    </location>
</feature>
<organism evidence="3 4">
    <name type="scientific">Cichlidogyrus casuarinus</name>
    <dbReference type="NCBI Taxonomy" id="1844966"/>
    <lineage>
        <taxon>Eukaryota</taxon>
        <taxon>Metazoa</taxon>
        <taxon>Spiralia</taxon>
        <taxon>Lophotrochozoa</taxon>
        <taxon>Platyhelminthes</taxon>
        <taxon>Monogenea</taxon>
        <taxon>Monopisthocotylea</taxon>
        <taxon>Dactylogyridea</taxon>
        <taxon>Ancyrocephalidae</taxon>
        <taxon>Cichlidogyrus</taxon>
    </lineage>
</organism>
<dbReference type="Pfam" id="PF25356">
    <property type="entry name" value="PH_trem"/>
    <property type="match status" value="1"/>
</dbReference>
<protein>
    <recommendedName>
        <fullName evidence="2">Trematode PH-like domain-containing protein</fullName>
    </recommendedName>
</protein>
<accession>A0ABD2Q8Q5</accession>
<sequence>MATRRSASRNSEGSARSGSTSKTRSGERPTRKTSKSSRPKTKTPKKAKPSKTAQHFWHEGPVEVLGRLGAHSDADFNEDKAKQVLNALVAAKSVANCKIQCGKDRMNFKKAAIFGPGPPKKYHYYRDISRFYVFSSQPKTVILCITESQLRKYYYEALRFKTNNEANKVCDLILEAKRDALLELHRSGSRSPSPDPERKTHGVPPSPVQNGTSHSEKKMPPPAIKSPRMMSPVSAPTSAPVQRKPQPTGRVVDEYTTASSARSSPITRHAPPTQRSTAEEVSFAPLPVKHLRRATGSSIESLSPSSSNLRRELSNPHLDEDAWAVDVKYIDTHPKYGSRISENGPVYMFIAHHLAPNDRRGGHSSMSSRAGSPGGFATDRRPRSALGSHDDKSPVYTKSVPYGHW</sequence>
<feature type="region of interest" description="Disordered" evidence="1">
    <location>
        <begin position="358"/>
        <end position="405"/>
    </location>
</feature>
<feature type="compositionally biased region" description="Basic residues" evidence="1">
    <location>
        <begin position="31"/>
        <end position="49"/>
    </location>
</feature>
<keyword evidence="4" id="KW-1185">Reference proteome</keyword>
<feature type="compositionally biased region" description="Polar residues" evidence="1">
    <location>
        <begin position="256"/>
        <end position="266"/>
    </location>
</feature>
<evidence type="ECO:0000259" key="2">
    <source>
        <dbReference type="Pfam" id="PF25356"/>
    </source>
</evidence>
<gene>
    <name evidence="3" type="ORF">Ciccas_005420</name>
</gene>